<evidence type="ECO:0000259" key="7">
    <source>
        <dbReference type="PROSITE" id="PS50835"/>
    </source>
</evidence>
<keyword evidence="4" id="KW-1015">Disulfide bond</keyword>
<dbReference type="SUPFAM" id="SSF48726">
    <property type="entry name" value="Immunoglobulin"/>
    <property type="match status" value="1"/>
</dbReference>
<feature type="chain" id="PRO_5039941554" evidence="6">
    <location>
        <begin position="25"/>
        <end position="715"/>
    </location>
</feature>
<keyword evidence="2 6" id="KW-0732">Signal</keyword>
<sequence>MANKRKTLLVLLLIVLREAGPTAACSSSCPSDCDCYYKRLRSVPQDLPANITRLDLDLNSIKRLSQSDFSKYTKLRELNITRNPISIVNEQTFSNLTELEKLDLSANKFTYIQPSTFSGLSQLKELKLFIGEVSKIDPGTFSNLPKLRMLDLHTNLIADIKAGTFSDLPELTILLLSANKIRDIQLGAFSNLPRLDQINLNQNLLTTIHPGTFSDLPKLTSLGLDKNPWHCDCRIANFTKTITAQHPNIPTSTFEKQAIKNQIICETPSDHHGKPFGNINPVDLICKKTPKIVIFENSKGDRLVQGGTLHLVCEASGTPVPDITVTLPSGLNATVESGGRVTVGVNGTITIRDVTAADAGQYICTATNPVGSTSDKLFVEVETPTSVMPVVSTGSVSAGLVETTDAMALTSVAQSDSMMFKKPTIVRFKTSDNTLAQGEALYLVCEASGIPLPNILVTLPSGLIASAESGGRVTVEVNAPSIDPSTDDMVNKSLNTSGGQGRSLNPEITSSDAGTNEQADMPENAYEDPESLLATAGSLRSDVVANEKADIPENVYDVPKSVIAIVSRDGRDVGSKEESVCASKAASAQKPMTVHELVNIVYGKGESGHDYEDMKPISMHKKEAEADTSHYIGPDGHEKASAATSHSSYENKETVRDTSHVTCENTEKEEAIPYYSAQIHYQSKDDEAESAASQSDRAKPESPAIIYEKDESSAS</sequence>
<accession>A0A9J7LFK4</accession>
<name>A0A9J7LFK4_BRAFL</name>
<dbReference type="SMART" id="SM00082">
    <property type="entry name" value="LRRCT"/>
    <property type="match status" value="1"/>
</dbReference>
<dbReference type="GeneID" id="118419267"/>
<dbReference type="KEGG" id="bfo:118419267"/>
<dbReference type="InterPro" id="IPR000483">
    <property type="entry name" value="Cys-rich_flank_reg_C"/>
</dbReference>
<evidence type="ECO:0000256" key="1">
    <source>
        <dbReference type="ARBA" id="ARBA00022614"/>
    </source>
</evidence>
<evidence type="ECO:0000256" key="2">
    <source>
        <dbReference type="ARBA" id="ARBA00022729"/>
    </source>
</evidence>
<dbReference type="InterPro" id="IPR032675">
    <property type="entry name" value="LRR_dom_sf"/>
</dbReference>
<dbReference type="InterPro" id="IPR036179">
    <property type="entry name" value="Ig-like_dom_sf"/>
</dbReference>
<dbReference type="InterPro" id="IPR050541">
    <property type="entry name" value="LRR_TM_domain-containing"/>
</dbReference>
<dbReference type="SMART" id="SM00408">
    <property type="entry name" value="IGc2"/>
    <property type="match status" value="1"/>
</dbReference>
<evidence type="ECO:0000313" key="9">
    <source>
        <dbReference type="RefSeq" id="XP_035681507.1"/>
    </source>
</evidence>
<evidence type="ECO:0000256" key="4">
    <source>
        <dbReference type="ARBA" id="ARBA00023157"/>
    </source>
</evidence>
<evidence type="ECO:0000313" key="8">
    <source>
        <dbReference type="Proteomes" id="UP000001554"/>
    </source>
</evidence>
<feature type="compositionally biased region" description="Basic and acidic residues" evidence="5">
    <location>
        <begin position="649"/>
        <end position="671"/>
    </location>
</feature>
<dbReference type="GO" id="GO:0038023">
    <property type="term" value="F:signaling receptor activity"/>
    <property type="evidence" value="ECO:0000318"/>
    <property type="project" value="GO_Central"/>
</dbReference>
<dbReference type="OrthoDB" id="2151624at2759"/>
<dbReference type="InterPro" id="IPR003599">
    <property type="entry name" value="Ig_sub"/>
</dbReference>
<dbReference type="AlphaFoldDB" id="A0A9J7LFK4"/>
<feature type="domain" description="Ig-like" evidence="7">
    <location>
        <begin position="290"/>
        <end position="380"/>
    </location>
</feature>
<dbReference type="InterPro" id="IPR001611">
    <property type="entry name" value="Leu-rich_rpt"/>
</dbReference>
<keyword evidence="3" id="KW-0677">Repeat</keyword>
<dbReference type="Pfam" id="PF13927">
    <property type="entry name" value="Ig_3"/>
    <property type="match status" value="1"/>
</dbReference>
<dbReference type="InterPro" id="IPR003598">
    <property type="entry name" value="Ig_sub2"/>
</dbReference>
<dbReference type="Gene3D" id="3.80.10.10">
    <property type="entry name" value="Ribonuclease Inhibitor"/>
    <property type="match status" value="2"/>
</dbReference>
<dbReference type="SMART" id="SM00409">
    <property type="entry name" value="IG"/>
    <property type="match status" value="1"/>
</dbReference>
<gene>
    <name evidence="9" type="primary">LOC118419267</name>
</gene>
<reference evidence="9" key="2">
    <citation type="submission" date="2025-08" db="UniProtKB">
        <authorList>
            <consortium name="RefSeq"/>
        </authorList>
    </citation>
    <scope>IDENTIFICATION</scope>
    <source>
        <strain evidence="9">S238N-H82</strain>
        <tissue evidence="9">Testes</tissue>
    </source>
</reference>
<dbReference type="FunFam" id="2.60.40.10:FF:002659">
    <property type="entry name" value="Uncharacterized protein"/>
    <property type="match status" value="1"/>
</dbReference>
<dbReference type="FunFam" id="3.80.10.10:FF:000169">
    <property type="entry name" value="TLR4 interactor with leucine rich repeats"/>
    <property type="match status" value="1"/>
</dbReference>
<dbReference type="PANTHER" id="PTHR24369">
    <property type="entry name" value="ANTIGEN BSP, PUTATIVE-RELATED"/>
    <property type="match status" value="1"/>
</dbReference>
<protein>
    <submittedName>
        <fullName evidence="9">Immunoglobulin superfamily member 10-like</fullName>
    </submittedName>
</protein>
<dbReference type="RefSeq" id="XP_035681507.1">
    <property type="nucleotide sequence ID" value="XM_035825614.1"/>
</dbReference>
<proteinExistence type="predicted"/>
<feature type="region of interest" description="Disordered" evidence="5">
    <location>
        <begin position="477"/>
        <end position="522"/>
    </location>
</feature>
<evidence type="ECO:0000256" key="3">
    <source>
        <dbReference type="ARBA" id="ARBA00022737"/>
    </source>
</evidence>
<keyword evidence="1" id="KW-0433">Leucine-rich repeat</keyword>
<dbReference type="PANTHER" id="PTHR24369:SF211">
    <property type="entry name" value="LEUCINE-RICH REPEAT-CONTAINING PROTEIN 15-LIKE"/>
    <property type="match status" value="1"/>
</dbReference>
<reference evidence="8" key="1">
    <citation type="journal article" date="2020" name="Nat. Ecol. Evol.">
        <title>Deeply conserved synteny resolves early events in vertebrate evolution.</title>
        <authorList>
            <person name="Simakov O."/>
            <person name="Marletaz F."/>
            <person name="Yue J.X."/>
            <person name="O'Connell B."/>
            <person name="Jenkins J."/>
            <person name="Brandt A."/>
            <person name="Calef R."/>
            <person name="Tung C.H."/>
            <person name="Huang T.K."/>
            <person name="Schmutz J."/>
            <person name="Satoh N."/>
            <person name="Yu J.K."/>
            <person name="Putnam N.H."/>
            <person name="Green R.E."/>
            <person name="Rokhsar D.S."/>
        </authorList>
    </citation>
    <scope>NUCLEOTIDE SEQUENCE [LARGE SCALE GENOMIC DNA]</scope>
    <source>
        <strain evidence="8">S238N-H82</strain>
    </source>
</reference>
<dbReference type="PROSITE" id="PS50835">
    <property type="entry name" value="IG_LIKE"/>
    <property type="match status" value="1"/>
</dbReference>
<dbReference type="InterPro" id="IPR007110">
    <property type="entry name" value="Ig-like_dom"/>
</dbReference>
<dbReference type="Proteomes" id="UP000001554">
    <property type="component" value="Chromosome 7"/>
</dbReference>
<dbReference type="Gene3D" id="2.60.40.10">
    <property type="entry name" value="Immunoglobulins"/>
    <property type="match status" value="1"/>
</dbReference>
<keyword evidence="8" id="KW-1185">Reference proteome</keyword>
<dbReference type="InterPro" id="IPR003591">
    <property type="entry name" value="Leu-rich_rpt_typical-subtyp"/>
</dbReference>
<dbReference type="GO" id="GO:0005886">
    <property type="term" value="C:plasma membrane"/>
    <property type="evidence" value="ECO:0000318"/>
    <property type="project" value="GO_Central"/>
</dbReference>
<feature type="compositionally biased region" description="Polar residues" evidence="5">
    <location>
        <begin position="492"/>
        <end position="518"/>
    </location>
</feature>
<feature type="region of interest" description="Disordered" evidence="5">
    <location>
        <begin position="629"/>
        <end position="715"/>
    </location>
</feature>
<feature type="signal peptide" evidence="6">
    <location>
        <begin position="1"/>
        <end position="24"/>
    </location>
</feature>
<organism evidence="8 9">
    <name type="scientific">Branchiostoma floridae</name>
    <name type="common">Florida lancelet</name>
    <name type="synonym">Amphioxus</name>
    <dbReference type="NCBI Taxonomy" id="7739"/>
    <lineage>
        <taxon>Eukaryota</taxon>
        <taxon>Metazoa</taxon>
        <taxon>Chordata</taxon>
        <taxon>Cephalochordata</taxon>
        <taxon>Leptocardii</taxon>
        <taxon>Amphioxiformes</taxon>
        <taxon>Branchiostomatidae</taxon>
        <taxon>Branchiostoma</taxon>
    </lineage>
</organism>
<evidence type="ECO:0000256" key="5">
    <source>
        <dbReference type="SAM" id="MobiDB-lite"/>
    </source>
</evidence>
<dbReference type="SUPFAM" id="SSF52058">
    <property type="entry name" value="L domain-like"/>
    <property type="match status" value="1"/>
</dbReference>
<evidence type="ECO:0000256" key="6">
    <source>
        <dbReference type="SAM" id="SignalP"/>
    </source>
</evidence>
<dbReference type="Pfam" id="PF13855">
    <property type="entry name" value="LRR_8"/>
    <property type="match status" value="2"/>
</dbReference>
<dbReference type="GO" id="GO:0051965">
    <property type="term" value="P:positive regulation of synapse assembly"/>
    <property type="evidence" value="ECO:0000318"/>
    <property type="project" value="GO_Central"/>
</dbReference>
<dbReference type="SMART" id="SM00369">
    <property type="entry name" value="LRR_TYP"/>
    <property type="match status" value="7"/>
</dbReference>
<dbReference type="InterPro" id="IPR013783">
    <property type="entry name" value="Ig-like_fold"/>
</dbReference>